<dbReference type="Proteomes" id="UP001596298">
    <property type="component" value="Unassembled WGS sequence"/>
</dbReference>
<accession>A0ABW2AJL9</accession>
<evidence type="ECO:0000313" key="1">
    <source>
        <dbReference type="EMBL" id="MFC6707041.1"/>
    </source>
</evidence>
<comment type="caution">
    <text evidence="1">The sequence shown here is derived from an EMBL/GenBank/DDBJ whole genome shotgun (WGS) entry which is preliminary data.</text>
</comment>
<reference evidence="2" key="1">
    <citation type="journal article" date="2019" name="Int. J. Syst. Evol. Microbiol.">
        <title>The Global Catalogue of Microorganisms (GCM) 10K type strain sequencing project: providing services to taxonomists for standard genome sequencing and annotation.</title>
        <authorList>
            <consortium name="The Broad Institute Genomics Platform"/>
            <consortium name="The Broad Institute Genome Sequencing Center for Infectious Disease"/>
            <person name="Wu L."/>
            <person name="Ma J."/>
        </authorList>
    </citation>
    <scope>NUCLEOTIDE SEQUENCE [LARGE SCALE GENOMIC DNA]</scope>
    <source>
        <strain evidence="2">CCUG 58127</strain>
    </source>
</reference>
<protein>
    <submittedName>
        <fullName evidence="1">Uncharacterized protein</fullName>
    </submittedName>
</protein>
<keyword evidence="2" id="KW-1185">Reference proteome</keyword>
<sequence>MPGADCDVVRVVDHDVRPGVESDMGDGDGWPPIRDQVMGSDILVQRVLERLDAELSDTDGQDPMPR</sequence>
<evidence type="ECO:0000313" key="2">
    <source>
        <dbReference type="Proteomes" id="UP001596298"/>
    </source>
</evidence>
<proteinExistence type="predicted"/>
<dbReference type="RefSeq" id="WP_382403711.1">
    <property type="nucleotide sequence ID" value="NZ_JBHSWH010000001.1"/>
</dbReference>
<dbReference type="EMBL" id="JBHSWH010000001">
    <property type="protein sequence ID" value="MFC6707041.1"/>
    <property type="molecule type" value="Genomic_DNA"/>
</dbReference>
<organism evidence="1 2">
    <name type="scientific">Flexivirga alba</name>
    <dbReference type="NCBI Taxonomy" id="702742"/>
    <lineage>
        <taxon>Bacteria</taxon>
        <taxon>Bacillati</taxon>
        <taxon>Actinomycetota</taxon>
        <taxon>Actinomycetes</taxon>
        <taxon>Micrococcales</taxon>
        <taxon>Dermacoccaceae</taxon>
        <taxon>Flexivirga</taxon>
    </lineage>
</organism>
<gene>
    <name evidence="1" type="ORF">ACFQDH_17730</name>
</gene>
<name>A0ABW2AJL9_9MICO</name>